<name>A0ABT6B2M0_9BURK</name>
<evidence type="ECO:0000256" key="1">
    <source>
        <dbReference type="SAM" id="MobiDB-lite"/>
    </source>
</evidence>
<accession>A0ABT6B2M0</accession>
<dbReference type="Proteomes" id="UP001216674">
    <property type="component" value="Unassembled WGS sequence"/>
</dbReference>
<organism evidence="3 4">
    <name type="scientific">Cupriavidus basilensis</name>
    <dbReference type="NCBI Taxonomy" id="68895"/>
    <lineage>
        <taxon>Bacteria</taxon>
        <taxon>Pseudomonadati</taxon>
        <taxon>Pseudomonadota</taxon>
        <taxon>Betaproteobacteria</taxon>
        <taxon>Burkholderiales</taxon>
        <taxon>Burkholderiaceae</taxon>
        <taxon>Cupriavidus</taxon>
    </lineage>
</organism>
<protein>
    <submittedName>
        <fullName evidence="3">Uncharacterized protein</fullName>
    </submittedName>
</protein>
<gene>
    <name evidence="3" type="ORF">P3W85_40295</name>
</gene>
<feature type="region of interest" description="Disordered" evidence="1">
    <location>
        <begin position="82"/>
        <end position="106"/>
    </location>
</feature>
<evidence type="ECO:0000256" key="2">
    <source>
        <dbReference type="SAM" id="Phobius"/>
    </source>
</evidence>
<proteinExistence type="predicted"/>
<feature type="transmembrane region" description="Helical" evidence="2">
    <location>
        <begin position="53"/>
        <end position="75"/>
    </location>
</feature>
<comment type="caution">
    <text evidence="3">The sequence shown here is derived from an EMBL/GenBank/DDBJ whole genome shotgun (WGS) entry which is preliminary data.</text>
</comment>
<keyword evidence="2" id="KW-0812">Transmembrane</keyword>
<dbReference type="EMBL" id="JARJLM010000655">
    <property type="protein sequence ID" value="MDF3839134.1"/>
    <property type="molecule type" value="Genomic_DNA"/>
</dbReference>
<sequence length="106" mass="11461">MVKRTAHNSRLPHANWWQPGVYASGPAVLLWIAARLPAPWLADLFDWPAAAALLNHGGDTVFVAGWVASALWLWLTRNRPDTATAPRQPDADGPAKAASPPQQHVG</sequence>
<reference evidence="3 4" key="1">
    <citation type="submission" date="2023-03" db="EMBL/GenBank/DDBJ databases">
        <title>Draft assemblies of triclosan tolerant bacteria isolated from returned activated sludge.</title>
        <authorList>
            <person name="Van Hamelsveld S."/>
        </authorList>
    </citation>
    <scope>NUCLEOTIDE SEQUENCE [LARGE SCALE GENOMIC DNA]</scope>
    <source>
        <strain evidence="3 4">GW210010_S58</strain>
    </source>
</reference>
<evidence type="ECO:0000313" key="3">
    <source>
        <dbReference type="EMBL" id="MDF3839134.1"/>
    </source>
</evidence>
<evidence type="ECO:0000313" key="4">
    <source>
        <dbReference type="Proteomes" id="UP001216674"/>
    </source>
</evidence>
<dbReference type="RefSeq" id="WP_276268907.1">
    <property type="nucleotide sequence ID" value="NZ_JARJLM010000655.1"/>
</dbReference>
<keyword evidence="4" id="KW-1185">Reference proteome</keyword>
<keyword evidence="2" id="KW-1133">Transmembrane helix</keyword>
<keyword evidence="2" id="KW-0472">Membrane</keyword>
<feature type="transmembrane region" description="Helical" evidence="2">
    <location>
        <begin position="21"/>
        <end position="41"/>
    </location>
</feature>